<feature type="domain" description="Glutamate-ammonia ligase adenylyltransferase repeated" evidence="7">
    <location>
        <begin position="490"/>
        <end position="729"/>
    </location>
</feature>
<evidence type="ECO:0000256" key="6">
    <source>
        <dbReference type="ARBA" id="ARBA00023268"/>
    </source>
</evidence>
<evidence type="ECO:0000313" key="10">
    <source>
        <dbReference type="Proteomes" id="UP000461409"/>
    </source>
</evidence>
<dbReference type="PANTHER" id="PTHR30621">
    <property type="entry name" value="GLUTAMINE SYNTHETASE ADENYLYLTRANSFERASE"/>
    <property type="match status" value="1"/>
</dbReference>
<dbReference type="CDD" id="cd05401">
    <property type="entry name" value="NT_GlnE_GlnD_like"/>
    <property type="match status" value="2"/>
</dbReference>
<dbReference type="InterPro" id="IPR013546">
    <property type="entry name" value="PII_UdlTrfase/GS_AdlTrfase"/>
</dbReference>
<dbReference type="Proteomes" id="UP000461409">
    <property type="component" value="Unassembled WGS sequence"/>
</dbReference>
<reference evidence="9 10" key="2">
    <citation type="submission" date="2020-02" db="EMBL/GenBank/DDBJ databases">
        <title>Erythrobacter dongmakensis sp. nov., isolated from a tidal mudflat.</title>
        <authorList>
            <person name="Kim I.S."/>
        </authorList>
    </citation>
    <scope>NUCLEOTIDE SEQUENCE [LARGE SCALE GENOMIC DNA]</scope>
    <source>
        <strain evidence="9 10">GH3-10</strain>
    </source>
</reference>
<dbReference type="EC" id="2.7.7.42" evidence="9"/>
<dbReference type="PANTHER" id="PTHR30621:SF0">
    <property type="entry name" value="BIFUNCTIONAL GLUTAMINE SYNTHETASE ADENYLYLTRANSFERASE_ADENYLYL-REMOVING ENZYME"/>
    <property type="match status" value="1"/>
</dbReference>
<dbReference type="Gene3D" id="3.30.460.10">
    <property type="entry name" value="Beta Polymerase, domain 2"/>
    <property type="match status" value="2"/>
</dbReference>
<keyword evidence="3" id="KW-0547">Nucleotide-binding</keyword>
<sequence length="887" mass="97507">MTFDWQSALNRARAHSPFLKRAMESRAELVSLMGDGKGAEALALAKGAGEGIEDTGVALRRERLSLALVLAVGDLAGAFDLDMVMAELSGFADRALDAAMLAVVQRRVEGADTSGFSALALGKQGAGELNYSSDIDPILLFDPARLARRERDEPAEAAQRYARQLVELLGQRTGEGYVLRVDLRLRPASEVSPLAIPFNAAISHYESSALAWERAAFIRARAAAGDVAAGEHFLDEIRSFVWRKSLDFTAIEEVRRLTMRIREAYEGTREVGPGFDIKKGRGGIREIEFFAQTHQLIYGGRNPALRRRGTRAALDALAEAEIIASEDARVLGESYDALRIIEHRLQMVDDRQTHSLPDTAEKLDNVAQLHGLPDGPALVQHVHAICERVAARYDDLLGEDEEQTSTSVTVPAELRERFDARTQHWRGSLRALRSEEARMAFDAISDDLLSALAGAPDPDHAMTRWETLLERLPTAINLFRLFEQRPGLLDRVLRILTLARPLADALARRPELLDALIDPNALDLPGPVGTLAQRMQASEDSDYESRLDRLRQVVGEERFALGAQMVECRHDPLNIAEGLCRVAEAAVQTGADAAIADFRAKHGEIPGSELVILGLGRLGGGALTHASDLDVVFLFTDPEKSGVESDGDRPLSVTLYYNRLATRVTAALSVPTAEGALYEIDTRLRPQGKQGPLAVGFESFQRYQRESAWTWEHMALARARPIYGSDEARDRLSGLIRDVLCETRDPQVLKQDVLHMRGEMLKAKPPRGPLDVKLMRGGLVDSEFLVHYLQLREGLGFNPAMEKAIATLAEHDLLPQDYAGHHLAITRYLVAVRLFAPDGTEPAPATRAVLAQACGEDSYEALLQSLAQARQGIAAQWARHLGETLEI</sequence>
<dbReference type="GO" id="GO:0016874">
    <property type="term" value="F:ligase activity"/>
    <property type="evidence" value="ECO:0007669"/>
    <property type="project" value="UniProtKB-KW"/>
</dbReference>
<keyword evidence="6" id="KW-0511">Multifunctional enzyme</keyword>
<feature type="domain" description="PII-uridylyltransferase/Glutamine-synthetase adenylyltransferase" evidence="8">
    <location>
        <begin position="261"/>
        <end position="395"/>
    </location>
</feature>
<keyword evidence="1 9" id="KW-0808">Transferase</keyword>
<evidence type="ECO:0000256" key="3">
    <source>
        <dbReference type="ARBA" id="ARBA00022741"/>
    </source>
</evidence>
<evidence type="ECO:0000313" key="9">
    <source>
        <dbReference type="EMBL" id="MWV26510.1"/>
    </source>
</evidence>
<keyword evidence="9" id="KW-0436">Ligase</keyword>
<keyword evidence="4" id="KW-0067">ATP-binding</keyword>
<dbReference type="RefSeq" id="WP_160484198.1">
    <property type="nucleotide sequence ID" value="NZ_WUBR01000001.1"/>
</dbReference>
<dbReference type="GO" id="GO:0047388">
    <property type="term" value="F:[glutamine synthetase]-adenylyl-L-tyrosine phosphorylase activity"/>
    <property type="evidence" value="ECO:0007669"/>
    <property type="project" value="UniProtKB-EC"/>
</dbReference>
<gene>
    <name evidence="9" type="primary">glnE</name>
    <name evidence="9" type="ORF">GRF63_01210</name>
</gene>
<dbReference type="Pfam" id="PF08335">
    <property type="entry name" value="GlnD_UR_UTase"/>
    <property type="match status" value="1"/>
</dbReference>
<dbReference type="Gene3D" id="1.20.120.330">
    <property type="entry name" value="Nucleotidyltransferases domain 2"/>
    <property type="match status" value="2"/>
</dbReference>
<comment type="caution">
    <text evidence="9">The sequence shown here is derived from an EMBL/GenBank/DDBJ whole genome shotgun (WGS) entry which is preliminary data.</text>
</comment>
<evidence type="ECO:0000259" key="8">
    <source>
        <dbReference type="Pfam" id="PF08335"/>
    </source>
</evidence>
<dbReference type="Pfam" id="PF03710">
    <property type="entry name" value="GlnE"/>
    <property type="match status" value="2"/>
</dbReference>
<evidence type="ECO:0000256" key="5">
    <source>
        <dbReference type="ARBA" id="ARBA00022842"/>
    </source>
</evidence>
<dbReference type="SUPFAM" id="SSF81593">
    <property type="entry name" value="Nucleotidyltransferase substrate binding subunit/domain"/>
    <property type="match status" value="2"/>
</dbReference>
<keyword evidence="10" id="KW-1185">Reference proteome</keyword>
<dbReference type="InterPro" id="IPR005190">
    <property type="entry name" value="GlnE_rpt_dom"/>
</dbReference>
<evidence type="ECO:0000256" key="2">
    <source>
        <dbReference type="ARBA" id="ARBA00022695"/>
    </source>
</evidence>
<dbReference type="EMBL" id="WUBR01000001">
    <property type="protein sequence ID" value="MWV26510.1"/>
    <property type="molecule type" value="Genomic_DNA"/>
</dbReference>
<dbReference type="GO" id="GO:0000820">
    <property type="term" value="P:regulation of glutamine family amino acid metabolic process"/>
    <property type="evidence" value="ECO:0007669"/>
    <property type="project" value="TreeGrafter"/>
</dbReference>
<dbReference type="EC" id="2.7.7.89" evidence="9"/>
<protein>
    <submittedName>
        <fullName evidence="9">Bifunctional [glutamate--ammonia ligase]-adenylyl-L-tyrosine phosphorylase/[glutamate--ammonia-ligase] adenylyltransferase</fullName>
        <ecNumber evidence="9">2.7.7.42</ecNumber>
        <ecNumber evidence="9">2.7.7.89</ecNumber>
    </submittedName>
</protein>
<accession>A0A844X9K2</accession>
<name>A0A844X9K2_9SPHN</name>
<dbReference type="InterPro" id="IPR023057">
    <property type="entry name" value="GlnE"/>
</dbReference>
<dbReference type="InterPro" id="IPR043519">
    <property type="entry name" value="NT_sf"/>
</dbReference>
<dbReference type="SUPFAM" id="SSF81301">
    <property type="entry name" value="Nucleotidyltransferase"/>
    <property type="match status" value="2"/>
</dbReference>
<dbReference type="GO" id="GO:0008882">
    <property type="term" value="F:[glutamate-ammonia-ligase] adenylyltransferase activity"/>
    <property type="evidence" value="ECO:0007669"/>
    <property type="project" value="UniProtKB-EC"/>
</dbReference>
<dbReference type="GO" id="GO:0005829">
    <property type="term" value="C:cytosol"/>
    <property type="evidence" value="ECO:0007669"/>
    <property type="project" value="TreeGrafter"/>
</dbReference>
<proteinExistence type="predicted"/>
<evidence type="ECO:0000256" key="1">
    <source>
        <dbReference type="ARBA" id="ARBA00022679"/>
    </source>
</evidence>
<reference evidence="9 10" key="1">
    <citation type="submission" date="2019-12" db="EMBL/GenBank/DDBJ databases">
        <authorList>
            <person name="Lee S.D."/>
        </authorList>
    </citation>
    <scope>NUCLEOTIDE SEQUENCE [LARGE SCALE GENOMIC DNA]</scope>
    <source>
        <strain evidence="9 10">GH3-10</strain>
    </source>
</reference>
<dbReference type="GO" id="GO:0005524">
    <property type="term" value="F:ATP binding"/>
    <property type="evidence" value="ECO:0007669"/>
    <property type="project" value="UniProtKB-KW"/>
</dbReference>
<keyword evidence="2 9" id="KW-0548">Nucleotidyltransferase</keyword>
<feature type="domain" description="Glutamate-ammonia ligase adenylyltransferase repeated" evidence="7">
    <location>
        <begin position="44"/>
        <end position="234"/>
    </location>
</feature>
<dbReference type="AlphaFoldDB" id="A0A844X9K2"/>
<keyword evidence="5" id="KW-0460">Magnesium</keyword>
<dbReference type="NCBIfam" id="NF008292">
    <property type="entry name" value="PRK11072.1"/>
    <property type="match status" value="1"/>
</dbReference>
<organism evidence="9 10">
    <name type="scientific">Aurantiacibacter rhizosphaerae</name>
    <dbReference type="NCBI Taxonomy" id="2691582"/>
    <lineage>
        <taxon>Bacteria</taxon>
        <taxon>Pseudomonadati</taxon>
        <taxon>Pseudomonadota</taxon>
        <taxon>Alphaproteobacteria</taxon>
        <taxon>Sphingomonadales</taxon>
        <taxon>Erythrobacteraceae</taxon>
        <taxon>Aurantiacibacter</taxon>
    </lineage>
</organism>
<evidence type="ECO:0000256" key="4">
    <source>
        <dbReference type="ARBA" id="ARBA00022840"/>
    </source>
</evidence>
<evidence type="ECO:0000259" key="7">
    <source>
        <dbReference type="Pfam" id="PF03710"/>
    </source>
</evidence>